<evidence type="ECO:0000256" key="4">
    <source>
        <dbReference type="ARBA" id="ARBA00022989"/>
    </source>
</evidence>
<dbReference type="SUPFAM" id="SSF103473">
    <property type="entry name" value="MFS general substrate transporter"/>
    <property type="match status" value="1"/>
</dbReference>
<evidence type="ECO:0000256" key="2">
    <source>
        <dbReference type="ARBA" id="ARBA00010992"/>
    </source>
</evidence>
<keyword evidence="9" id="KW-1185">Reference proteome</keyword>
<proteinExistence type="inferred from homology"/>
<name>A0ABR1VJ11_9PEZI</name>
<feature type="transmembrane region" description="Helical" evidence="6">
    <location>
        <begin position="122"/>
        <end position="139"/>
    </location>
</feature>
<dbReference type="Proteomes" id="UP001480595">
    <property type="component" value="Unassembled WGS sequence"/>
</dbReference>
<dbReference type="InterPro" id="IPR005828">
    <property type="entry name" value="MFS_sugar_transport-like"/>
</dbReference>
<sequence>MARLNANAYYIMTTLVITCGSIPKGYDEGGFSSATGLSSFKADYDLVPAHWKTNPSGLADRKANISSFGVLGAALGSLIAIVLCDRIGRLRSWQLAMAVWMAGNLLQTFASGILGLMLFARLWGGLGAGGLTVVAPLYLSEIAPARSRGMVVSLYMVVLLSFLTIGFFISYGAEQHMAATRMQYRLVISIVLVPTGLALLGSFFIADTPRWLASQDRTEEAIRVLSRLRHSSNGGGDSTAVAAEFEELQQQMQHKGEALKGLRTGPSSKRS</sequence>
<feature type="domain" description="Major facilitator superfamily (MFS) profile" evidence="7">
    <location>
        <begin position="13"/>
        <end position="271"/>
    </location>
</feature>
<evidence type="ECO:0000256" key="1">
    <source>
        <dbReference type="ARBA" id="ARBA00004141"/>
    </source>
</evidence>
<dbReference type="PANTHER" id="PTHR48022">
    <property type="entry name" value="PLASTIDIC GLUCOSE TRANSPORTER 4"/>
    <property type="match status" value="1"/>
</dbReference>
<keyword evidence="4 6" id="KW-1133">Transmembrane helix</keyword>
<evidence type="ECO:0000256" key="6">
    <source>
        <dbReference type="SAM" id="Phobius"/>
    </source>
</evidence>
<comment type="subcellular location">
    <subcellularLocation>
        <location evidence="1">Membrane</location>
        <topology evidence="1">Multi-pass membrane protein</topology>
    </subcellularLocation>
</comment>
<keyword evidence="5 6" id="KW-0472">Membrane</keyword>
<organism evidence="8 9">
    <name type="scientific">Apiospora phragmitis</name>
    <dbReference type="NCBI Taxonomy" id="2905665"/>
    <lineage>
        <taxon>Eukaryota</taxon>
        <taxon>Fungi</taxon>
        <taxon>Dikarya</taxon>
        <taxon>Ascomycota</taxon>
        <taxon>Pezizomycotina</taxon>
        <taxon>Sordariomycetes</taxon>
        <taxon>Xylariomycetidae</taxon>
        <taxon>Amphisphaeriales</taxon>
        <taxon>Apiosporaceae</taxon>
        <taxon>Apiospora</taxon>
    </lineage>
</organism>
<evidence type="ECO:0000313" key="9">
    <source>
        <dbReference type="Proteomes" id="UP001480595"/>
    </source>
</evidence>
<comment type="similarity">
    <text evidence="2">Belongs to the major facilitator superfamily. Sugar transporter (TC 2.A.1.1) family.</text>
</comment>
<evidence type="ECO:0000256" key="3">
    <source>
        <dbReference type="ARBA" id="ARBA00022692"/>
    </source>
</evidence>
<dbReference type="InterPro" id="IPR036259">
    <property type="entry name" value="MFS_trans_sf"/>
</dbReference>
<dbReference type="GeneID" id="92091293"/>
<dbReference type="PROSITE" id="PS50850">
    <property type="entry name" value="MFS"/>
    <property type="match status" value="1"/>
</dbReference>
<keyword evidence="3 6" id="KW-0812">Transmembrane</keyword>
<feature type="transmembrane region" description="Helical" evidence="6">
    <location>
        <begin position="95"/>
        <end position="116"/>
    </location>
</feature>
<dbReference type="EMBL" id="JAQQWL010000006">
    <property type="protein sequence ID" value="KAK8070205.1"/>
    <property type="molecule type" value="Genomic_DNA"/>
</dbReference>
<protein>
    <recommendedName>
        <fullName evidence="7">Major facilitator superfamily (MFS) profile domain-containing protein</fullName>
    </recommendedName>
</protein>
<reference evidence="8 9" key="1">
    <citation type="submission" date="2023-01" db="EMBL/GenBank/DDBJ databases">
        <title>Analysis of 21 Apiospora genomes using comparative genomics revels a genus with tremendous synthesis potential of carbohydrate active enzymes and secondary metabolites.</title>
        <authorList>
            <person name="Sorensen T."/>
        </authorList>
    </citation>
    <scope>NUCLEOTIDE SEQUENCE [LARGE SCALE GENOMIC DNA]</scope>
    <source>
        <strain evidence="8 9">CBS 135458</strain>
    </source>
</reference>
<evidence type="ECO:0000259" key="7">
    <source>
        <dbReference type="PROSITE" id="PS50850"/>
    </source>
</evidence>
<dbReference type="InterPro" id="IPR050360">
    <property type="entry name" value="MFS_Sugar_Transporters"/>
</dbReference>
<dbReference type="InterPro" id="IPR020846">
    <property type="entry name" value="MFS_dom"/>
</dbReference>
<dbReference type="Pfam" id="PF00083">
    <property type="entry name" value="Sugar_tr"/>
    <property type="match status" value="1"/>
</dbReference>
<feature type="transmembrane region" description="Helical" evidence="6">
    <location>
        <begin position="184"/>
        <end position="206"/>
    </location>
</feature>
<evidence type="ECO:0000313" key="8">
    <source>
        <dbReference type="EMBL" id="KAK8070205.1"/>
    </source>
</evidence>
<evidence type="ECO:0000256" key="5">
    <source>
        <dbReference type="ARBA" id="ARBA00023136"/>
    </source>
</evidence>
<feature type="transmembrane region" description="Helical" evidence="6">
    <location>
        <begin position="65"/>
        <end position="83"/>
    </location>
</feature>
<comment type="caution">
    <text evidence="8">The sequence shown here is derived from an EMBL/GenBank/DDBJ whole genome shotgun (WGS) entry which is preliminary data.</text>
</comment>
<accession>A0ABR1VJ11</accession>
<dbReference type="PANTHER" id="PTHR48022:SF43">
    <property type="entry name" value="QUINATE TRANSPORTER, PUTATIVE (AFU_ORTHOLOGUE AFUA_1G16230)-RELATED"/>
    <property type="match status" value="1"/>
</dbReference>
<feature type="transmembrane region" description="Helical" evidence="6">
    <location>
        <begin position="151"/>
        <end position="172"/>
    </location>
</feature>
<dbReference type="RefSeq" id="XP_066717499.1">
    <property type="nucleotide sequence ID" value="XM_066858230.1"/>
</dbReference>
<dbReference type="Gene3D" id="1.20.1250.20">
    <property type="entry name" value="MFS general substrate transporter like domains"/>
    <property type="match status" value="1"/>
</dbReference>
<gene>
    <name evidence="8" type="ORF">PG994_006821</name>
</gene>